<keyword evidence="7 8" id="KW-0807">Transducer</keyword>
<keyword evidence="2 8" id="KW-1003">Cell membrane</keyword>
<feature type="transmembrane region" description="Helical" evidence="8">
    <location>
        <begin position="198"/>
        <end position="217"/>
    </location>
</feature>
<feature type="transmembrane region" description="Helical" evidence="8">
    <location>
        <begin position="155"/>
        <end position="178"/>
    </location>
</feature>
<dbReference type="RefSeq" id="XP_052747666.1">
    <property type="nucleotide sequence ID" value="XM_052891706.1"/>
</dbReference>
<feature type="transmembrane region" description="Helical" evidence="8">
    <location>
        <begin position="101"/>
        <end position="120"/>
    </location>
</feature>
<gene>
    <name evidence="10" type="primary">LOC113520759</name>
</gene>
<organism evidence="9 10">
    <name type="scientific">Galleria mellonella</name>
    <name type="common">Greater wax moth</name>
    <dbReference type="NCBI Taxonomy" id="7137"/>
    <lineage>
        <taxon>Eukaryota</taxon>
        <taxon>Metazoa</taxon>
        <taxon>Ecdysozoa</taxon>
        <taxon>Arthropoda</taxon>
        <taxon>Hexapoda</taxon>
        <taxon>Insecta</taxon>
        <taxon>Pterygota</taxon>
        <taxon>Neoptera</taxon>
        <taxon>Endopterygota</taxon>
        <taxon>Lepidoptera</taxon>
        <taxon>Glossata</taxon>
        <taxon>Ditrysia</taxon>
        <taxon>Pyraloidea</taxon>
        <taxon>Pyralidae</taxon>
        <taxon>Galleriinae</taxon>
        <taxon>Galleria</taxon>
    </lineage>
</organism>
<protein>
    <recommendedName>
        <fullName evidence="8">Gustatory receptor</fullName>
    </recommendedName>
</protein>
<keyword evidence="6 8" id="KW-0675">Receptor</keyword>
<keyword evidence="9" id="KW-1185">Reference proteome</keyword>
<dbReference type="PANTHER" id="PTHR21143">
    <property type="entry name" value="INVERTEBRATE GUSTATORY RECEPTOR"/>
    <property type="match status" value="1"/>
</dbReference>
<evidence type="ECO:0000256" key="2">
    <source>
        <dbReference type="ARBA" id="ARBA00022475"/>
    </source>
</evidence>
<feature type="transmembrane region" description="Helical" evidence="8">
    <location>
        <begin position="307"/>
        <end position="325"/>
    </location>
</feature>
<keyword evidence="4 8" id="KW-1133">Transmembrane helix</keyword>
<reference evidence="10" key="1">
    <citation type="submission" date="2025-08" db="UniProtKB">
        <authorList>
            <consortium name="RefSeq"/>
        </authorList>
    </citation>
    <scope>IDENTIFICATION</scope>
    <source>
        <tissue evidence="10">Whole larvae</tissue>
    </source>
</reference>
<dbReference type="Proteomes" id="UP001652740">
    <property type="component" value="Unplaced"/>
</dbReference>
<proteinExistence type="inferred from homology"/>
<keyword evidence="5 8" id="KW-0472">Membrane</keyword>
<dbReference type="InterPro" id="IPR013604">
    <property type="entry name" value="7TM_chemorcpt"/>
</dbReference>
<dbReference type="Pfam" id="PF08395">
    <property type="entry name" value="7tm_7"/>
    <property type="match status" value="1"/>
</dbReference>
<keyword evidence="3 8" id="KW-0812">Transmembrane</keyword>
<evidence type="ECO:0000256" key="7">
    <source>
        <dbReference type="ARBA" id="ARBA00023224"/>
    </source>
</evidence>
<comment type="caution">
    <text evidence="8">Lacks conserved residue(s) required for the propagation of feature annotation.</text>
</comment>
<evidence type="ECO:0000256" key="3">
    <source>
        <dbReference type="ARBA" id="ARBA00022692"/>
    </source>
</evidence>
<evidence type="ECO:0000313" key="10">
    <source>
        <dbReference type="RefSeq" id="XP_052747666.1"/>
    </source>
</evidence>
<feature type="transmembrane region" description="Helical" evidence="8">
    <location>
        <begin position="59"/>
        <end position="81"/>
    </location>
</feature>
<evidence type="ECO:0000256" key="8">
    <source>
        <dbReference type="RuleBase" id="RU363108"/>
    </source>
</evidence>
<dbReference type="PANTHER" id="PTHR21143:SF133">
    <property type="entry name" value="GUSTATORY AND PHEROMONE RECEPTOR 32A-RELATED"/>
    <property type="match status" value="1"/>
</dbReference>
<comment type="function">
    <text evidence="8">Gustatory receptor which mediates acceptance or avoidance behavior, depending on its substrates.</text>
</comment>
<sequence length="328" mass="38237">MVLHLRKKKIPFVYERNIKFQDIFYPIYLSLRLFGLFPYKIKYKYGTKKYKILHKSIYLNALCAVLYNLVIIVLVVVHVHVIAVSNKNGSIAPTLMTTINYTVQIVTLMSSCVIAYICAYQNRCNYVKILNKLSSSWFALPNTNYYILKKLHTHVLICLLILTMILLSLISFTCTQVYKGGIWETLLIAFTFNMPQFIQFVVIVFYYTLMLMVRAILSNMKENCLNTIKEKKNPKYSIKIVAKKSTFSITYLELFYVQVTEIARALHNIPIDQNVDIMMQVQRFSTLMSYYNPIVSVYDFFPLDATLIFNVLASATTYLIIFVQFENN</sequence>
<accession>A0ABM3M869</accession>
<comment type="similarity">
    <text evidence="8">Belongs to the insect chemoreceptor superfamily. Gustatory receptor (GR) family.</text>
</comment>
<evidence type="ECO:0000256" key="4">
    <source>
        <dbReference type="ARBA" id="ARBA00022989"/>
    </source>
</evidence>
<evidence type="ECO:0000313" key="9">
    <source>
        <dbReference type="Proteomes" id="UP001652740"/>
    </source>
</evidence>
<name>A0ABM3M869_GALME</name>
<evidence type="ECO:0000256" key="6">
    <source>
        <dbReference type="ARBA" id="ARBA00023170"/>
    </source>
</evidence>
<dbReference type="GeneID" id="113520759"/>
<comment type="subcellular location">
    <subcellularLocation>
        <location evidence="1 8">Cell membrane</location>
        <topology evidence="1 8">Multi-pass membrane protein</topology>
    </subcellularLocation>
</comment>
<evidence type="ECO:0000256" key="1">
    <source>
        <dbReference type="ARBA" id="ARBA00004651"/>
    </source>
</evidence>
<evidence type="ECO:0000256" key="5">
    <source>
        <dbReference type="ARBA" id="ARBA00023136"/>
    </source>
</evidence>